<accession>A0A4Q0I106</accession>
<dbReference type="GO" id="GO:0015074">
    <property type="term" value="P:DNA integration"/>
    <property type="evidence" value="ECO:0007669"/>
    <property type="project" value="InterPro"/>
</dbReference>
<gene>
    <name evidence="7" type="ORF">EFD62_15800</name>
</gene>
<dbReference type="InterPro" id="IPR013762">
    <property type="entry name" value="Integrase-like_cat_sf"/>
</dbReference>
<dbReference type="GO" id="GO:0003677">
    <property type="term" value="F:DNA binding"/>
    <property type="evidence" value="ECO:0007669"/>
    <property type="project" value="UniProtKB-UniRule"/>
</dbReference>
<dbReference type="InterPro" id="IPR044068">
    <property type="entry name" value="CB"/>
</dbReference>
<dbReference type="GO" id="GO:0006310">
    <property type="term" value="P:DNA recombination"/>
    <property type="evidence" value="ECO:0007669"/>
    <property type="project" value="UniProtKB-KW"/>
</dbReference>
<evidence type="ECO:0008006" key="9">
    <source>
        <dbReference type="Google" id="ProtNLM"/>
    </source>
</evidence>
<dbReference type="InterPro" id="IPR050090">
    <property type="entry name" value="Tyrosine_recombinase_XerCD"/>
</dbReference>
<dbReference type="PROSITE" id="PS51898">
    <property type="entry name" value="TYR_RECOMBINASE"/>
    <property type="match status" value="1"/>
</dbReference>
<dbReference type="PANTHER" id="PTHR30349:SF41">
    <property type="entry name" value="INTEGRASE_RECOMBINASE PROTEIN MJ0367-RELATED"/>
    <property type="match status" value="1"/>
</dbReference>
<dbReference type="Pfam" id="PF00589">
    <property type="entry name" value="Phage_integrase"/>
    <property type="match status" value="1"/>
</dbReference>
<reference evidence="8" key="1">
    <citation type="submission" date="2018-11" db="EMBL/GenBank/DDBJ databases">
        <title>Genome sequencing of a novel mesophilic and cellulolytic organism within the genus Hungateiclostridium.</title>
        <authorList>
            <person name="Rettenmaier R."/>
            <person name="Liebl W."/>
            <person name="Zverlov V."/>
        </authorList>
    </citation>
    <scope>NUCLEOTIDE SEQUENCE [LARGE SCALE GENOMIC DNA]</scope>
    <source>
        <strain evidence="8">N2K1</strain>
    </source>
</reference>
<dbReference type="Proteomes" id="UP000289166">
    <property type="component" value="Unassembled WGS sequence"/>
</dbReference>
<dbReference type="InterPro" id="IPR011010">
    <property type="entry name" value="DNA_brk_join_enz"/>
</dbReference>
<dbReference type="Gene3D" id="1.10.443.10">
    <property type="entry name" value="Intergrase catalytic core"/>
    <property type="match status" value="1"/>
</dbReference>
<feature type="domain" description="Core-binding (CB)" evidence="6">
    <location>
        <begin position="111"/>
        <end position="193"/>
    </location>
</feature>
<comment type="similarity">
    <text evidence="1">Belongs to the 'phage' integrase family.</text>
</comment>
<evidence type="ECO:0000313" key="8">
    <source>
        <dbReference type="Proteomes" id="UP000289166"/>
    </source>
</evidence>
<name>A0A4Q0I106_9FIRM</name>
<dbReference type="AlphaFoldDB" id="A0A4Q0I106"/>
<comment type="caution">
    <text evidence="7">The sequence shown here is derived from an EMBL/GenBank/DDBJ whole genome shotgun (WGS) entry which is preliminary data.</text>
</comment>
<feature type="domain" description="Tyr recombinase" evidence="5">
    <location>
        <begin position="212"/>
        <end position="399"/>
    </location>
</feature>
<dbReference type="OrthoDB" id="9785687at2"/>
<evidence type="ECO:0000256" key="3">
    <source>
        <dbReference type="ARBA" id="ARBA00023172"/>
    </source>
</evidence>
<organism evidence="7 8">
    <name type="scientific">Acetivibrio mesophilus</name>
    <dbReference type="NCBI Taxonomy" id="2487273"/>
    <lineage>
        <taxon>Bacteria</taxon>
        <taxon>Bacillati</taxon>
        <taxon>Bacillota</taxon>
        <taxon>Clostridia</taxon>
        <taxon>Eubacteriales</taxon>
        <taxon>Oscillospiraceae</taxon>
        <taxon>Acetivibrio</taxon>
    </lineage>
</organism>
<evidence type="ECO:0000256" key="2">
    <source>
        <dbReference type="ARBA" id="ARBA00023125"/>
    </source>
</evidence>
<keyword evidence="2 4" id="KW-0238">DNA-binding</keyword>
<evidence type="ECO:0000256" key="4">
    <source>
        <dbReference type="PROSITE-ProRule" id="PRU01248"/>
    </source>
</evidence>
<dbReference type="InterPro" id="IPR002104">
    <property type="entry name" value="Integrase_catalytic"/>
</dbReference>
<dbReference type="PANTHER" id="PTHR30349">
    <property type="entry name" value="PHAGE INTEGRASE-RELATED"/>
    <property type="match status" value="1"/>
</dbReference>
<keyword evidence="3" id="KW-0233">DNA recombination</keyword>
<evidence type="ECO:0000259" key="6">
    <source>
        <dbReference type="PROSITE" id="PS51900"/>
    </source>
</evidence>
<proteinExistence type="inferred from homology"/>
<dbReference type="RefSeq" id="WP_069196191.1">
    <property type="nucleotide sequence ID" value="NZ_RLII01000036.1"/>
</dbReference>
<keyword evidence="8" id="KW-1185">Reference proteome</keyword>
<dbReference type="SUPFAM" id="SSF56349">
    <property type="entry name" value="DNA breaking-rejoining enzymes"/>
    <property type="match status" value="1"/>
</dbReference>
<evidence type="ECO:0000313" key="7">
    <source>
        <dbReference type="EMBL" id="RXE57783.1"/>
    </source>
</evidence>
<evidence type="ECO:0000256" key="1">
    <source>
        <dbReference type="ARBA" id="ARBA00008857"/>
    </source>
</evidence>
<evidence type="ECO:0000259" key="5">
    <source>
        <dbReference type="PROSITE" id="PS51898"/>
    </source>
</evidence>
<dbReference type="EMBL" id="RLII01000036">
    <property type="protein sequence ID" value="RXE57783.1"/>
    <property type="molecule type" value="Genomic_DNA"/>
</dbReference>
<sequence>MVTISIHDFEALIKIAESYLSTQRYSPITAGNYTRVWRQVMDYAISKKATHITDKILNTFVNDRYGISEYKHPKGSKERRISRPLISILDFKDTGRFSKYYSYQAKHHVNSAFQETIEIYRKWLVDKRQRINSINIKLFRLKVFFRIVESYGIRNLKDISYEVFISFMDSMKYNMTYRANILRAVKDFASCPQIHSIYVLHVPKIHLTRESELPSFFTDEESTRILASVKRDTIEGKKDYLMLLLALQYGIRISDILALKISDIDWEKMKIGFYQKKTDKYISLPITEIVKWAIIDYLMNSRCRETTYDLLFLKSKAPYTPYADNSVMYAMISKYVKLADIDTAGRHHGMHSLRHSAATRMLNSGIPINIDSETLGHKCMEVTQNYLKISLEQLRSAGLEVSYYVQQ</sequence>
<dbReference type="PROSITE" id="PS51900">
    <property type="entry name" value="CB"/>
    <property type="match status" value="1"/>
</dbReference>
<protein>
    <recommendedName>
        <fullName evidence="9">Tyr recombinase domain-containing protein</fullName>
    </recommendedName>
</protein>